<proteinExistence type="predicted"/>
<comment type="caution">
    <text evidence="2">The sequence shown here is derived from an EMBL/GenBank/DDBJ whole genome shotgun (WGS) entry which is preliminary data.</text>
</comment>
<protein>
    <recommendedName>
        <fullName evidence="4">DUF2567 domain-containing protein</fullName>
    </recommendedName>
</protein>
<accession>A0ABV6DWZ6</accession>
<reference evidence="2 3" key="1">
    <citation type="submission" date="2024-09" db="EMBL/GenBank/DDBJ databases">
        <authorList>
            <person name="Sun Q."/>
            <person name="Mori K."/>
        </authorList>
    </citation>
    <scope>NUCLEOTIDE SEQUENCE [LARGE SCALE GENOMIC DNA]</scope>
    <source>
        <strain evidence="2 3">CCM 8654</strain>
    </source>
</reference>
<feature type="transmembrane region" description="Helical" evidence="1">
    <location>
        <begin position="22"/>
        <end position="44"/>
    </location>
</feature>
<dbReference type="EMBL" id="JBHLXH010000001">
    <property type="protein sequence ID" value="MFC0221256.1"/>
    <property type="molecule type" value="Genomic_DNA"/>
</dbReference>
<dbReference type="RefSeq" id="WP_378516954.1">
    <property type="nucleotide sequence ID" value="NZ_CBCSDI010000028.1"/>
</dbReference>
<feature type="transmembrane region" description="Helical" evidence="1">
    <location>
        <begin position="161"/>
        <end position="180"/>
    </location>
</feature>
<evidence type="ECO:0000313" key="2">
    <source>
        <dbReference type="EMBL" id="MFC0221256.1"/>
    </source>
</evidence>
<evidence type="ECO:0000256" key="1">
    <source>
        <dbReference type="SAM" id="Phobius"/>
    </source>
</evidence>
<keyword evidence="1" id="KW-0472">Membrane</keyword>
<sequence length="191" mass="19788">MSEPTPDVGTEAPSGTPTARRVALRLLVVVLAFLVAGTVAGVAWEQLWDAPVGLTYQGAWFLEPAGPDLSFQGVWLFVAIAFPLGIVLAVVAGLWREHETLTVVAVLVASCLASVLMYAVGHHLGPADPQVLAAGSPDYTKLPGSLGLTAPDADSTPWRSSALLALPMGAMAGLVGSYLLSGRGFGRRSRG</sequence>
<gene>
    <name evidence="2" type="ORF">ACFFJG_02090</name>
</gene>
<evidence type="ECO:0008006" key="4">
    <source>
        <dbReference type="Google" id="ProtNLM"/>
    </source>
</evidence>
<evidence type="ECO:0000313" key="3">
    <source>
        <dbReference type="Proteomes" id="UP001589698"/>
    </source>
</evidence>
<name>A0ABV6DWZ6_9ACTN</name>
<dbReference type="Proteomes" id="UP001589698">
    <property type="component" value="Unassembled WGS sequence"/>
</dbReference>
<organism evidence="2 3">
    <name type="scientific">Nocardioides zeicaulis</name>
    <dbReference type="NCBI Taxonomy" id="1776857"/>
    <lineage>
        <taxon>Bacteria</taxon>
        <taxon>Bacillati</taxon>
        <taxon>Actinomycetota</taxon>
        <taxon>Actinomycetes</taxon>
        <taxon>Propionibacteriales</taxon>
        <taxon>Nocardioidaceae</taxon>
        <taxon>Nocardioides</taxon>
    </lineage>
</organism>
<feature type="transmembrane region" description="Helical" evidence="1">
    <location>
        <begin position="101"/>
        <end position="120"/>
    </location>
</feature>
<feature type="transmembrane region" description="Helical" evidence="1">
    <location>
        <begin position="74"/>
        <end position="94"/>
    </location>
</feature>
<keyword evidence="3" id="KW-1185">Reference proteome</keyword>
<keyword evidence="1" id="KW-0812">Transmembrane</keyword>
<keyword evidence="1" id="KW-1133">Transmembrane helix</keyword>